<dbReference type="RefSeq" id="WP_230552089.1">
    <property type="nucleotide sequence ID" value="NZ_JAJISD010000008.1"/>
</dbReference>
<accession>A0ABS8KYX6</accession>
<keyword evidence="2" id="KW-1185">Reference proteome</keyword>
<gene>
    <name evidence="1" type="ORF">LJ725_18315</name>
</gene>
<sequence length="168" mass="18837">MRHHVQPATSADVAYLAARLEDGPVSLDWPEKDPGRRLLEACAFSTQIWAARRLSDGATSALWGVTPRLDNPDVGYVWMLTTPSFDDDPRELSLLCRLVLGEMLDQFPRLEQQIDARHDRALNLLRGLGFIIGEARRDLDSSATLHRVWLDSAKLRNSPSDPGETLVH</sequence>
<protein>
    <recommendedName>
        <fullName evidence="3">GNAT family N-acetyltransferase</fullName>
    </recommendedName>
</protein>
<organism evidence="1 2">
    <name type="scientific">Reyranella aquatilis</name>
    <dbReference type="NCBI Taxonomy" id="2035356"/>
    <lineage>
        <taxon>Bacteria</taxon>
        <taxon>Pseudomonadati</taxon>
        <taxon>Pseudomonadota</taxon>
        <taxon>Alphaproteobacteria</taxon>
        <taxon>Hyphomicrobiales</taxon>
        <taxon>Reyranellaceae</taxon>
        <taxon>Reyranella</taxon>
    </lineage>
</organism>
<comment type="caution">
    <text evidence="1">The sequence shown here is derived from an EMBL/GenBank/DDBJ whole genome shotgun (WGS) entry which is preliminary data.</text>
</comment>
<evidence type="ECO:0000313" key="1">
    <source>
        <dbReference type="EMBL" id="MCC8430932.1"/>
    </source>
</evidence>
<evidence type="ECO:0008006" key="3">
    <source>
        <dbReference type="Google" id="ProtNLM"/>
    </source>
</evidence>
<reference evidence="1 2" key="1">
    <citation type="submission" date="2021-11" db="EMBL/GenBank/DDBJ databases">
        <authorList>
            <person name="Lee D.-H."/>
            <person name="Kim S.-B."/>
        </authorList>
    </citation>
    <scope>NUCLEOTIDE SEQUENCE [LARGE SCALE GENOMIC DNA]</scope>
    <source>
        <strain evidence="1 2">KCTC 52223</strain>
    </source>
</reference>
<proteinExistence type="predicted"/>
<dbReference type="EMBL" id="JAJISD010000008">
    <property type="protein sequence ID" value="MCC8430932.1"/>
    <property type="molecule type" value="Genomic_DNA"/>
</dbReference>
<dbReference type="Proteomes" id="UP001198862">
    <property type="component" value="Unassembled WGS sequence"/>
</dbReference>
<evidence type="ECO:0000313" key="2">
    <source>
        <dbReference type="Proteomes" id="UP001198862"/>
    </source>
</evidence>
<name>A0ABS8KYX6_9HYPH</name>